<dbReference type="SUPFAM" id="SSF53850">
    <property type="entry name" value="Periplasmic binding protein-like II"/>
    <property type="match status" value="1"/>
</dbReference>
<dbReference type="PANTHER" id="PTHR42928:SF5">
    <property type="entry name" value="BLR1237 PROTEIN"/>
    <property type="match status" value="1"/>
</dbReference>
<dbReference type="PANTHER" id="PTHR42928">
    <property type="entry name" value="TRICARBOXYLATE-BINDING PROTEIN"/>
    <property type="match status" value="1"/>
</dbReference>
<name>A0ABT6AS32_9BURK</name>
<dbReference type="EMBL" id="JARJLM010000353">
    <property type="protein sequence ID" value="MDF3835398.1"/>
    <property type="molecule type" value="Genomic_DNA"/>
</dbReference>
<comment type="caution">
    <text evidence="3">The sequence shown here is derived from an EMBL/GenBank/DDBJ whole genome shotgun (WGS) entry which is preliminary data.</text>
</comment>
<dbReference type="InterPro" id="IPR042100">
    <property type="entry name" value="Bug_dom1"/>
</dbReference>
<evidence type="ECO:0000313" key="4">
    <source>
        <dbReference type="Proteomes" id="UP001216674"/>
    </source>
</evidence>
<dbReference type="PIRSF" id="PIRSF017082">
    <property type="entry name" value="YflP"/>
    <property type="match status" value="1"/>
</dbReference>
<keyword evidence="4" id="KW-1185">Reference proteome</keyword>
<dbReference type="RefSeq" id="WP_276266196.1">
    <property type="nucleotide sequence ID" value="NZ_JARJLM010000353.1"/>
</dbReference>
<reference evidence="3 4" key="1">
    <citation type="submission" date="2023-03" db="EMBL/GenBank/DDBJ databases">
        <title>Draft assemblies of triclosan tolerant bacteria isolated from returned activated sludge.</title>
        <authorList>
            <person name="Van Hamelsveld S."/>
        </authorList>
    </citation>
    <scope>NUCLEOTIDE SEQUENCE [LARGE SCALE GENOMIC DNA]</scope>
    <source>
        <strain evidence="3 4">GW210010_S58</strain>
    </source>
</reference>
<comment type="similarity">
    <text evidence="1">Belongs to the UPF0065 (bug) family.</text>
</comment>
<evidence type="ECO:0000256" key="1">
    <source>
        <dbReference type="ARBA" id="ARBA00006987"/>
    </source>
</evidence>
<feature type="chain" id="PRO_5045210470" evidence="2">
    <location>
        <begin position="29"/>
        <end position="328"/>
    </location>
</feature>
<accession>A0ABT6AS32</accession>
<proteinExistence type="inferred from homology"/>
<gene>
    <name evidence="3" type="ORF">P3W85_20915</name>
</gene>
<evidence type="ECO:0000256" key="2">
    <source>
        <dbReference type="SAM" id="SignalP"/>
    </source>
</evidence>
<sequence>MKYAKPNLAGPLLMAAGLLGTAGAPAFADTFPSRPLTIVVPFPAGGVTDRIARQIGQQMQAGLGKPVVIENRPGGGGQIAAQSVKRADADGHTLFVAATEMFAINPGLYRNFSYDPLKDFKPVTALASSPLVLVVPQGSPVGSVKDLVALSRTRPNGVNYASQGVGSIGHLLGGLFADKSGGHMTHVAYKGSAPALQDVMAGQVDMMFDPVITTSPLIKGGKVKPLAIAAPRRSPSLPDVRTLSELGIGGLDAGVWFGMVVKAGTPDAIVARLNEETVKALKAPEVARQFADQGLEAMPMTPQQFGAFLNSESTRWAPLVKASGASID</sequence>
<dbReference type="Gene3D" id="3.40.190.10">
    <property type="entry name" value="Periplasmic binding protein-like II"/>
    <property type="match status" value="1"/>
</dbReference>
<feature type="signal peptide" evidence="2">
    <location>
        <begin position="1"/>
        <end position="28"/>
    </location>
</feature>
<keyword evidence="2" id="KW-0732">Signal</keyword>
<dbReference type="Proteomes" id="UP001216674">
    <property type="component" value="Unassembled WGS sequence"/>
</dbReference>
<dbReference type="Pfam" id="PF03401">
    <property type="entry name" value="TctC"/>
    <property type="match status" value="1"/>
</dbReference>
<evidence type="ECO:0000313" key="3">
    <source>
        <dbReference type="EMBL" id="MDF3835398.1"/>
    </source>
</evidence>
<dbReference type="CDD" id="cd13578">
    <property type="entry name" value="PBP2_Bug27"/>
    <property type="match status" value="1"/>
</dbReference>
<organism evidence="3 4">
    <name type="scientific">Cupriavidus basilensis</name>
    <dbReference type="NCBI Taxonomy" id="68895"/>
    <lineage>
        <taxon>Bacteria</taxon>
        <taxon>Pseudomonadati</taxon>
        <taxon>Pseudomonadota</taxon>
        <taxon>Betaproteobacteria</taxon>
        <taxon>Burkholderiales</taxon>
        <taxon>Burkholderiaceae</taxon>
        <taxon>Cupriavidus</taxon>
    </lineage>
</organism>
<protein>
    <submittedName>
        <fullName evidence="3">Tripartite tricarboxylate transporter substrate binding protein</fullName>
    </submittedName>
</protein>
<dbReference type="Gene3D" id="3.40.190.150">
    <property type="entry name" value="Bordetella uptake gene, domain 1"/>
    <property type="match status" value="1"/>
</dbReference>
<dbReference type="InterPro" id="IPR005064">
    <property type="entry name" value="BUG"/>
</dbReference>